<comment type="caution">
    <text evidence="2">The sequence shown here is derived from an EMBL/GenBank/DDBJ whole genome shotgun (WGS) entry which is preliminary data.</text>
</comment>
<dbReference type="PANTHER" id="PTHR33383">
    <property type="entry name" value="MEMBRANE PROTEIN INSERTION EFFICIENCY FACTOR-RELATED"/>
    <property type="match status" value="1"/>
</dbReference>
<reference evidence="2" key="1">
    <citation type="journal article" date="2023" name="Plant J.">
        <title>Genome sequences and population genomics provide insights into the demographic history, inbreeding, and mutation load of two 'living fossil' tree species of Dipteronia.</title>
        <authorList>
            <person name="Feng Y."/>
            <person name="Comes H.P."/>
            <person name="Chen J."/>
            <person name="Zhu S."/>
            <person name="Lu R."/>
            <person name="Zhang X."/>
            <person name="Li P."/>
            <person name="Qiu J."/>
            <person name="Olsen K.M."/>
            <person name="Qiu Y."/>
        </authorList>
    </citation>
    <scope>NUCLEOTIDE SEQUENCE</scope>
    <source>
        <strain evidence="2">KIB01</strain>
    </source>
</reference>
<evidence type="ECO:0000256" key="1">
    <source>
        <dbReference type="SAM" id="SignalP"/>
    </source>
</evidence>
<dbReference type="EMBL" id="JANJYI010000004">
    <property type="protein sequence ID" value="KAK2653171.1"/>
    <property type="molecule type" value="Genomic_DNA"/>
</dbReference>
<sequence length="148" mass="16635">MLPLECLLFTLLVFESSVRFEELAATKSNFGSSFRLPANSKRHCTLIFSELVSGSDLNAQQDDQVDSVGVKVALVVLTFYKSMEISPLLLKSCRYVPTCSEYSMEAYKKYGFGKGSILTAWRLCRCNPLGGSRFDPPLWFDEESPHET</sequence>
<feature type="signal peptide" evidence="1">
    <location>
        <begin position="1"/>
        <end position="20"/>
    </location>
</feature>
<dbReference type="PANTHER" id="PTHR33383:SF1">
    <property type="entry name" value="MEMBRANE PROTEIN INSERTION EFFICIENCY FACTOR-RELATED"/>
    <property type="match status" value="1"/>
</dbReference>
<dbReference type="SMART" id="SM01234">
    <property type="entry name" value="Haemolytic"/>
    <property type="match status" value="1"/>
</dbReference>
<evidence type="ECO:0000313" key="3">
    <source>
        <dbReference type="Proteomes" id="UP001280121"/>
    </source>
</evidence>
<organism evidence="2 3">
    <name type="scientific">Dipteronia dyeriana</name>
    <dbReference type="NCBI Taxonomy" id="168575"/>
    <lineage>
        <taxon>Eukaryota</taxon>
        <taxon>Viridiplantae</taxon>
        <taxon>Streptophyta</taxon>
        <taxon>Embryophyta</taxon>
        <taxon>Tracheophyta</taxon>
        <taxon>Spermatophyta</taxon>
        <taxon>Magnoliopsida</taxon>
        <taxon>eudicotyledons</taxon>
        <taxon>Gunneridae</taxon>
        <taxon>Pentapetalae</taxon>
        <taxon>rosids</taxon>
        <taxon>malvids</taxon>
        <taxon>Sapindales</taxon>
        <taxon>Sapindaceae</taxon>
        <taxon>Hippocastanoideae</taxon>
        <taxon>Acereae</taxon>
        <taxon>Dipteronia</taxon>
    </lineage>
</organism>
<name>A0AAE0CJ84_9ROSI</name>
<evidence type="ECO:0000313" key="2">
    <source>
        <dbReference type="EMBL" id="KAK2653171.1"/>
    </source>
</evidence>
<evidence type="ECO:0008006" key="4">
    <source>
        <dbReference type="Google" id="ProtNLM"/>
    </source>
</evidence>
<proteinExistence type="inferred from homology"/>
<dbReference type="NCBIfam" id="TIGR00278">
    <property type="entry name" value="membrane protein insertion efficiency factor YidD"/>
    <property type="match status" value="1"/>
</dbReference>
<dbReference type="AlphaFoldDB" id="A0AAE0CJ84"/>
<keyword evidence="1" id="KW-0732">Signal</keyword>
<accession>A0AAE0CJ84</accession>
<dbReference type="HAMAP" id="MF_00386">
    <property type="entry name" value="UPF0161_YidD"/>
    <property type="match status" value="1"/>
</dbReference>
<dbReference type="Pfam" id="PF01809">
    <property type="entry name" value="YidD"/>
    <property type="match status" value="1"/>
</dbReference>
<feature type="chain" id="PRO_5042006739" description="Membrane protein insertion efficiency factor" evidence="1">
    <location>
        <begin position="21"/>
        <end position="148"/>
    </location>
</feature>
<protein>
    <recommendedName>
        <fullName evidence="4">Membrane protein insertion efficiency factor</fullName>
    </recommendedName>
</protein>
<keyword evidence="3" id="KW-1185">Reference proteome</keyword>
<dbReference type="InterPro" id="IPR002696">
    <property type="entry name" value="Membr_insert_effic_factor_YidD"/>
</dbReference>
<dbReference type="Proteomes" id="UP001280121">
    <property type="component" value="Unassembled WGS sequence"/>
</dbReference>
<gene>
    <name evidence="2" type="ORF">Ddye_013027</name>
</gene>